<evidence type="ECO:0000313" key="1">
    <source>
        <dbReference type="EMBL" id="MBQ0936812.1"/>
    </source>
</evidence>
<keyword evidence="2" id="KW-1185">Reference proteome</keyword>
<dbReference type="InterPro" id="IPR051239">
    <property type="entry name" value="2'-dNMP_N-hydrolase"/>
</dbReference>
<dbReference type="PANTHER" id="PTHR15364:SF0">
    <property type="entry name" value="2'-DEOXYNUCLEOSIDE 5'-PHOSPHATE N-HYDROLASE 1"/>
    <property type="match status" value="1"/>
</dbReference>
<dbReference type="Pfam" id="PF05014">
    <property type="entry name" value="Nuc_deoxyrib_tr"/>
    <property type="match status" value="1"/>
</dbReference>
<dbReference type="Gene3D" id="3.40.50.450">
    <property type="match status" value="1"/>
</dbReference>
<dbReference type="SUPFAM" id="SSF52309">
    <property type="entry name" value="N-(deoxy)ribosyltransferase-like"/>
    <property type="match status" value="1"/>
</dbReference>
<evidence type="ECO:0000313" key="2">
    <source>
        <dbReference type="Proteomes" id="UP000672097"/>
    </source>
</evidence>
<reference evidence="1 2" key="1">
    <citation type="submission" date="2021-04" db="EMBL/GenBank/DDBJ databases">
        <title>The genome sequence of type strain Ideonella paludis KCTC 32238.</title>
        <authorList>
            <person name="Liu Y."/>
        </authorList>
    </citation>
    <scope>NUCLEOTIDE SEQUENCE [LARGE SCALE GENOMIC DNA]</scope>
    <source>
        <strain evidence="1 2">KCTC 32238</strain>
    </source>
</reference>
<dbReference type="PANTHER" id="PTHR15364">
    <property type="entry name" value="2'-DEOXYNUCLEOSIDE 5'-PHOSPHATE N-HYDROLASE 1"/>
    <property type="match status" value="1"/>
</dbReference>
<dbReference type="Proteomes" id="UP000672097">
    <property type="component" value="Unassembled WGS sequence"/>
</dbReference>
<dbReference type="InterPro" id="IPR007710">
    <property type="entry name" value="Nucleoside_deoxyribTrfase"/>
</dbReference>
<dbReference type="EMBL" id="JAGQDG010000006">
    <property type="protein sequence ID" value="MBQ0936812.1"/>
    <property type="molecule type" value="Genomic_DNA"/>
</dbReference>
<comment type="caution">
    <text evidence="1">The sequence shown here is derived from an EMBL/GenBank/DDBJ whole genome shotgun (WGS) entry which is preliminary data.</text>
</comment>
<gene>
    <name evidence="1" type="ORF">KAK11_15875</name>
</gene>
<sequence length="165" mass="18019">MGLKIYLAGFDVFRLDAKAHGERLKALCESHGHQGLYPLDNDCPAGLSGPEAAQWIYRANVDLIRQADVLVANLNNFRGLEPDSGTAFEVGYAVALGKPVWGYLEDHRPLHQQVLCTEAAKGHYVDAKQLTVENFGLPRNLMLACAVQGLHHSLEQCLASITPKG</sequence>
<protein>
    <submittedName>
        <fullName evidence="1">Nucleoside 2-deoxyribosyltransferase</fullName>
    </submittedName>
</protein>
<accession>A0ABS5E0A7</accession>
<organism evidence="1 2">
    <name type="scientific">Ideonella paludis</name>
    <dbReference type="NCBI Taxonomy" id="1233411"/>
    <lineage>
        <taxon>Bacteria</taxon>
        <taxon>Pseudomonadati</taxon>
        <taxon>Pseudomonadota</taxon>
        <taxon>Betaproteobacteria</taxon>
        <taxon>Burkholderiales</taxon>
        <taxon>Sphaerotilaceae</taxon>
        <taxon>Ideonella</taxon>
    </lineage>
</organism>
<dbReference type="RefSeq" id="WP_210810206.1">
    <property type="nucleotide sequence ID" value="NZ_JAGQDG010000006.1"/>
</dbReference>
<proteinExistence type="predicted"/>
<name>A0ABS5E0A7_9BURK</name>